<dbReference type="GO" id="GO:0005524">
    <property type="term" value="F:ATP binding"/>
    <property type="evidence" value="ECO:0007669"/>
    <property type="project" value="UniProtKB-KW"/>
</dbReference>
<feature type="active site" evidence="1">
    <location>
        <position position="207"/>
    </location>
</feature>
<protein>
    <submittedName>
        <fullName evidence="4">Fic family protein</fullName>
    </submittedName>
</protein>
<dbReference type="AlphaFoldDB" id="A0A399D262"/>
<dbReference type="Pfam" id="PF02661">
    <property type="entry name" value="Fic"/>
    <property type="match status" value="1"/>
</dbReference>
<feature type="domain" description="Fido" evidence="3">
    <location>
        <begin position="115"/>
        <end position="272"/>
    </location>
</feature>
<dbReference type="Proteomes" id="UP000266441">
    <property type="component" value="Unassembled WGS sequence"/>
</dbReference>
<sequence length="369" mass="42215">MKIYIYQKEGWANFKWDNEKLLSLLGKVRNLQGKLVGKMESLGFDLRNEATLETLTLDVIKSNEIEGEILDREQVRSSLARRLGMEISGLIPSDRDVEGVVEMMLDATQNYSLPLTKERLFDWHAALFPTGRSGMYKMIVGNWRDDSTGPMQVVSGALGKEKVHYQAPDASTIENEINQFLEWFNKNEGQDPVIKAGIAHLWFVTIHPFEDGNGRIARAITDMQLAKSDGISQRFYSMSAQISRERKQYYNNLEKTQKGTVEITNWLEWFLMCLFNALNSSNQVLGKVIYKHKFWNLNATKLQNDRQKLLLNKLLDGFDGKLTSSKWAKITKCSTDTALRDIQDLINKNILRKTEGGGRSTSYELVDIE</sequence>
<keyword evidence="5" id="KW-1185">Reference proteome</keyword>
<proteinExistence type="predicted"/>
<dbReference type="InterPro" id="IPR025230">
    <property type="entry name" value="DUF4172"/>
</dbReference>
<feature type="binding site" evidence="2">
    <location>
        <begin position="211"/>
        <end position="218"/>
    </location>
    <ligand>
        <name>ATP</name>
        <dbReference type="ChEBI" id="CHEBI:30616"/>
    </ligand>
</feature>
<evidence type="ECO:0000313" key="5">
    <source>
        <dbReference type="Proteomes" id="UP000266441"/>
    </source>
</evidence>
<keyword evidence="2" id="KW-0547">Nucleotide-binding</keyword>
<dbReference type="InterPro" id="IPR003812">
    <property type="entry name" value="Fido"/>
</dbReference>
<dbReference type="EMBL" id="QWET01000007">
    <property type="protein sequence ID" value="RIH65278.1"/>
    <property type="molecule type" value="Genomic_DNA"/>
</dbReference>
<comment type="caution">
    <text evidence="4">The sequence shown here is derived from an EMBL/GenBank/DDBJ whole genome shotgun (WGS) entry which is preliminary data.</text>
</comment>
<keyword evidence="2" id="KW-0067">ATP-binding</keyword>
<dbReference type="OrthoDB" id="9814400at2"/>
<dbReference type="PANTHER" id="PTHR13504">
    <property type="entry name" value="FIDO DOMAIN-CONTAINING PROTEIN DDB_G0283145"/>
    <property type="match status" value="1"/>
</dbReference>
<dbReference type="Gene3D" id="1.10.3290.10">
    <property type="entry name" value="Fido-like domain"/>
    <property type="match status" value="1"/>
</dbReference>
<dbReference type="PROSITE" id="PS51459">
    <property type="entry name" value="FIDO"/>
    <property type="match status" value="1"/>
</dbReference>
<accession>A0A399D262</accession>
<evidence type="ECO:0000256" key="1">
    <source>
        <dbReference type="PIRSR" id="PIRSR640198-1"/>
    </source>
</evidence>
<dbReference type="InterPro" id="IPR040198">
    <property type="entry name" value="Fido_containing"/>
</dbReference>
<dbReference type="PANTHER" id="PTHR13504:SF33">
    <property type="entry name" value="FIC FAMILY PROTEIN"/>
    <property type="match status" value="1"/>
</dbReference>
<feature type="binding site" evidence="2">
    <location>
        <begin position="249"/>
        <end position="250"/>
    </location>
    <ligand>
        <name>ATP</name>
        <dbReference type="ChEBI" id="CHEBI:30616"/>
    </ligand>
</feature>
<evidence type="ECO:0000259" key="3">
    <source>
        <dbReference type="PROSITE" id="PS51459"/>
    </source>
</evidence>
<dbReference type="InterPro" id="IPR036388">
    <property type="entry name" value="WH-like_DNA-bd_sf"/>
</dbReference>
<dbReference type="Pfam" id="PF13776">
    <property type="entry name" value="DUF4172"/>
    <property type="match status" value="1"/>
</dbReference>
<reference evidence="4 5" key="1">
    <citation type="journal article" date="2015" name="Int. J. Syst. Evol. Microbiol.">
        <title>Mariniphaga sediminis sp. nov., isolated from coastal sediment.</title>
        <authorList>
            <person name="Wang F.Q."/>
            <person name="Shen Q.Y."/>
            <person name="Chen G.J."/>
            <person name="Du Z.J."/>
        </authorList>
    </citation>
    <scope>NUCLEOTIDE SEQUENCE [LARGE SCALE GENOMIC DNA]</scope>
    <source>
        <strain evidence="4 5">SY21</strain>
    </source>
</reference>
<dbReference type="SUPFAM" id="SSF140931">
    <property type="entry name" value="Fic-like"/>
    <property type="match status" value="1"/>
</dbReference>
<evidence type="ECO:0000256" key="2">
    <source>
        <dbReference type="PIRSR" id="PIRSR640198-2"/>
    </source>
</evidence>
<organism evidence="4 5">
    <name type="scientific">Mariniphaga sediminis</name>
    <dbReference type="NCBI Taxonomy" id="1628158"/>
    <lineage>
        <taxon>Bacteria</taxon>
        <taxon>Pseudomonadati</taxon>
        <taxon>Bacteroidota</taxon>
        <taxon>Bacteroidia</taxon>
        <taxon>Marinilabiliales</taxon>
        <taxon>Prolixibacteraceae</taxon>
        <taxon>Mariniphaga</taxon>
    </lineage>
</organism>
<dbReference type="InterPro" id="IPR036597">
    <property type="entry name" value="Fido-like_dom_sf"/>
</dbReference>
<evidence type="ECO:0000313" key="4">
    <source>
        <dbReference type="EMBL" id="RIH65278.1"/>
    </source>
</evidence>
<gene>
    <name evidence="4" type="ORF">D1164_10960</name>
</gene>
<dbReference type="Gene3D" id="1.10.10.10">
    <property type="entry name" value="Winged helix-like DNA-binding domain superfamily/Winged helix DNA-binding domain"/>
    <property type="match status" value="1"/>
</dbReference>
<name>A0A399D262_9BACT</name>